<organism evidence="1 2">
    <name type="scientific">Edwardsiella phage pEt-SU</name>
    <dbReference type="NCBI Taxonomy" id="2562142"/>
    <lineage>
        <taxon>Viruses</taxon>
        <taxon>Duplodnaviria</taxon>
        <taxon>Heunggongvirae</taxon>
        <taxon>Uroviricota</taxon>
        <taxon>Caudoviricetes</taxon>
        <taxon>Chimalliviridae</taxon>
        <taxon>Petsuvirus</taxon>
        <taxon>Petsuvirus pEtSU</taxon>
    </lineage>
</organism>
<keyword evidence="2" id="KW-1185">Reference proteome</keyword>
<reference evidence="1 2" key="1">
    <citation type="submission" date="2019-03" db="EMBL/GenBank/DDBJ databases">
        <authorList>
            <person name="Kim S.G."/>
            <person name="Park S.C."/>
        </authorList>
    </citation>
    <scope>NUCLEOTIDE SEQUENCE [LARGE SCALE GENOMIC DNA]</scope>
</reference>
<name>A0A4D6DWI1_9CAUD</name>
<dbReference type="NCBIfam" id="TIGR02167">
    <property type="entry name" value="Liste_lipo_26"/>
    <property type="match status" value="3"/>
</dbReference>
<dbReference type="InterPro" id="IPR005046">
    <property type="entry name" value="DUF285"/>
</dbReference>
<evidence type="ECO:0000313" key="1">
    <source>
        <dbReference type="EMBL" id="QBZ70665.1"/>
    </source>
</evidence>
<dbReference type="Proteomes" id="UP000297195">
    <property type="component" value="Segment"/>
</dbReference>
<sequence length="1699" mass="187097">MYTDPTKPLPIATEKKDYIGVVYKAIIEIGNARYNNTGNMESLTEKVEAEKTLAEQRIAKFASDTDIDLKAHTDLRGPVHGETKESVGLGNVDNWPMATVAEHKTGTVKNKFAHPEGLAALVKDRLTINPDLYIRSRILPLSSGGNLGSVPQIDYRWTDGDVGDTLLDPSQYYGDTGFSFSTENGVRVYPSMTGAEVLTQVVANPGQPKTAITPLGGTQVRVYNRNIDIRRMRPSVLRGFSDVEPQGRLIQSSRNLFDRSALFYMEGANTMIRSFNKIRLPFDILKAPGRGKNWDGIVESRENTIYNIRSYFVNQDLGWGNDIYLVIKTDGFNFTDNGLDSKNGPGTAAEVIATLGQEFTTKNYTLPGNGKFHTFIHPEGGNAICIKLRDIIAYTDAQKADLWDALNTRAGTSISFAWSNRLKGVFTLRIPVGFYSKDKTKYTSYYVDLMYSCTETPATKTLAINIQTLRTLDDSLQILSANLQVNKAGRFIEYPASVAANPFDPRVFNGSFDSNGGHVRVYTMYNRQYVGYYQHNVDSPLTWINNGDTIRPNLEKYLFKQMSTINNDGFYGDHLRHIPVRQTDSTNEYITLTRDWLNEYRWCYTTVALDTEVAPVTAAGRNIGPKRITNEWFDPPSGGIPSFVISNEESADVISSLPHVFNTQNQFKGYGVYQLSSDTKNPISFSGVLDIDDAILNWVAINGGGWATSHKQLFYYRNQLFWFSQTTSPAEIKADGTDCYYGVITNIIIDTVGTKTVLKVNGNVATNATVKPLKVNTKATLSVDRKTINGLDSFDATDVYIMRTGVAAGVTTRLCMVNLGPFNNIYLPFNITSNSAGVYDINPVTTGLLDPFFTYGADGFAVDYDKLIGYGVKSPDRLHVNMQSPVMLNKVMWTLGKTPGNYQLFSETRGNLIANNGIMNNYEGTCIYPVGSVVTVGGSNVPIKKPLIANTSDYPDDELMVTLDGSIPVLYSKQNNPKAYPIEPNSGCVPAGFLQGSTFRYFDADGWKNSLLPVIDGFAMNFYGYGSSFPAFMGTFGAQAPINRFFLQQKATVLTWNTSVGRRINIGAGSNVTIKVNSAAQTYDGSGIFNIPGSFTGNVTVEITGMSSYVWSAGLVEIIQFGSLISSLNFAGCAAFKCTPTPPASIKNYSGLFAGSTASAIDGMQNWNVSAVTNMSGMFQGAINFNQSLNSWNTSNVTNMSAMFRGCTVYNQPMGNWNVAKVETFENMFRDAQAFNQALPWNTARCWVFRSMFRGALAFNGNISNWNVGSGADFSYMFEGCAAFNIALQSWRPASATTMKGMFKNTTVFNSLLTGWYFPVLLDVSEMFMNAKAFNRSLAGWVTTSWINTASMFEGTVAFGANGECPLSSFNMSKVTNAYRMFNGSNFNSAISVWSFGSAANIAEMFGHTTNFNQSVADWDVSNVLNAANMFNHAAAYNKDMGGMNWVGCADFTGMFQETTVFDGDLSNWTFMESGEIVTESMFAGAKAFTGKGLETWDTISFVNMSGMFKSALAFNGNVSSWNVSNVITFFEAFYETTVFDQDLSSWTPVSGVNFRNMFRLAIVFNCDLDSWNMSNATDISDMFREAAAFNGLVGTWDTSNVTVMNGTFVSAVSFNQDVSEWDTSKVTNFTQTFGGCPLFNQDISGWDTGEATTMEGMFNGAAAFNQDLSGWNVAKVTNHINFDTNTTAWVLPKPNFVS</sequence>
<proteinExistence type="predicted"/>
<evidence type="ECO:0000313" key="2">
    <source>
        <dbReference type="Proteomes" id="UP000297195"/>
    </source>
</evidence>
<dbReference type="EMBL" id="MK689364">
    <property type="protein sequence ID" value="QBZ70665.1"/>
    <property type="molecule type" value="Genomic_DNA"/>
</dbReference>
<protein>
    <submittedName>
        <fullName evidence="1">BspA family leucine rich repeat surface protein</fullName>
    </submittedName>
</protein>
<gene>
    <name evidence="1" type="ORF">pETSU_084</name>
</gene>
<accession>A0A4D6DWI1</accession>
<dbReference type="Pfam" id="PF03382">
    <property type="entry name" value="DUF285"/>
    <property type="match status" value="3"/>
</dbReference>
<dbReference type="InterPro" id="IPR011889">
    <property type="entry name" value="Liste_lipo_26"/>
</dbReference>